<dbReference type="EMBL" id="NJHN03000012">
    <property type="protein sequence ID" value="KAH9426122.1"/>
    <property type="molecule type" value="Genomic_DNA"/>
</dbReference>
<dbReference type="SUPFAM" id="SSF52540">
    <property type="entry name" value="P-loop containing nucleoside triphosphate hydrolases"/>
    <property type="match status" value="1"/>
</dbReference>
<evidence type="ECO:0000256" key="3">
    <source>
        <dbReference type="ARBA" id="ARBA00022448"/>
    </source>
</evidence>
<dbReference type="InterPro" id="IPR013525">
    <property type="entry name" value="ABC2_TM"/>
</dbReference>
<feature type="transmembrane region" description="Helical" evidence="10">
    <location>
        <begin position="1768"/>
        <end position="1786"/>
    </location>
</feature>
<dbReference type="Pfam" id="PF19055">
    <property type="entry name" value="ABC2_membrane_7"/>
    <property type="match status" value="1"/>
</dbReference>
<dbReference type="InterPro" id="IPR003593">
    <property type="entry name" value="AAA+_ATPase"/>
</dbReference>
<dbReference type="Pfam" id="PF00005">
    <property type="entry name" value="ABC_tran"/>
    <property type="match status" value="1"/>
</dbReference>
<gene>
    <name evidence="12" type="primary">wht-4_10</name>
    <name evidence="12" type="ORF">DERP_007062</name>
</gene>
<dbReference type="SUPFAM" id="SSF53850">
    <property type="entry name" value="Periplasmic binding protein-like II"/>
    <property type="match status" value="3"/>
</dbReference>
<feature type="transmembrane region" description="Helical" evidence="10">
    <location>
        <begin position="488"/>
        <end position="512"/>
    </location>
</feature>
<evidence type="ECO:0000256" key="6">
    <source>
        <dbReference type="ARBA" id="ARBA00022840"/>
    </source>
</evidence>
<feature type="transmembrane region" description="Helical" evidence="10">
    <location>
        <begin position="602"/>
        <end position="621"/>
    </location>
</feature>
<feature type="transmembrane region" description="Helical" evidence="10">
    <location>
        <begin position="571"/>
        <end position="596"/>
    </location>
</feature>
<feature type="transmembrane region" description="Helical" evidence="10">
    <location>
        <begin position="920"/>
        <end position="938"/>
    </location>
</feature>
<evidence type="ECO:0000256" key="9">
    <source>
        <dbReference type="SAM" id="MobiDB-lite"/>
    </source>
</evidence>
<keyword evidence="6" id="KW-0067">ATP-binding</keyword>
<accession>A0ABQ8JU67</accession>
<evidence type="ECO:0000313" key="12">
    <source>
        <dbReference type="EMBL" id="KAH9426122.1"/>
    </source>
</evidence>
<evidence type="ECO:0000256" key="7">
    <source>
        <dbReference type="ARBA" id="ARBA00022989"/>
    </source>
</evidence>
<dbReference type="PROSITE" id="PS50893">
    <property type="entry name" value="ABC_TRANSPORTER_2"/>
    <property type="match status" value="1"/>
</dbReference>
<reference evidence="12 13" key="2">
    <citation type="journal article" date="2022" name="Mol. Biol. Evol.">
        <title>Comparative Genomics Reveals Insights into the Divergent Evolution of Astigmatic Mites and Household Pest Adaptations.</title>
        <authorList>
            <person name="Xiong Q."/>
            <person name="Wan A.T."/>
            <person name="Liu X."/>
            <person name="Fung C.S."/>
            <person name="Xiao X."/>
            <person name="Malainual N."/>
            <person name="Hou J."/>
            <person name="Wang L."/>
            <person name="Wang M."/>
            <person name="Yang K.Y."/>
            <person name="Cui Y."/>
            <person name="Leung E.L."/>
            <person name="Nong W."/>
            <person name="Shin S.K."/>
            <person name="Au S.W."/>
            <person name="Jeong K.Y."/>
            <person name="Chew F.T."/>
            <person name="Hui J.H."/>
            <person name="Leung T.F."/>
            <person name="Tungtrongchitr A."/>
            <person name="Zhong N."/>
            <person name="Liu Z."/>
            <person name="Tsui S.K."/>
        </authorList>
    </citation>
    <scope>NUCLEOTIDE SEQUENCE [LARGE SCALE GENOMIC DNA]</scope>
    <source>
        <strain evidence="12">Derp</strain>
    </source>
</reference>
<feature type="region of interest" description="Disordered" evidence="9">
    <location>
        <begin position="1"/>
        <end position="20"/>
    </location>
</feature>
<dbReference type="InterPro" id="IPR027417">
    <property type="entry name" value="P-loop_NTPase"/>
</dbReference>
<evidence type="ECO:0000256" key="4">
    <source>
        <dbReference type="ARBA" id="ARBA00022692"/>
    </source>
</evidence>
<dbReference type="Proteomes" id="UP000887458">
    <property type="component" value="Unassembled WGS sequence"/>
</dbReference>
<keyword evidence="3" id="KW-0813">Transport</keyword>
<keyword evidence="8 10" id="KW-0472">Membrane</keyword>
<dbReference type="Pfam" id="PF00497">
    <property type="entry name" value="SBP_bac_3"/>
    <property type="match status" value="3"/>
</dbReference>
<evidence type="ECO:0000313" key="13">
    <source>
        <dbReference type="Proteomes" id="UP000887458"/>
    </source>
</evidence>
<protein>
    <submittedName>
        <fullName evidence="12">ABC protein, sub ABCG</fullName>
    </submittedName>
</protein>
<keyword evidence="13" id="KW-1185">Reference proteome</keyword>
<feature type="transmembrane region" description="Helical" evidence="10">
    <location>
        <begin position="983"/>
        <end position="1001"/>
    </location>
</feature>
<feature type="transmembrane region" description="Helical" evidence="10">
    <location>
        <begin position="1403"/>
        <end position="1426"/>
    </location>
</feature>
<proteinExistence type="inferred from homology"/>
<dbReference type="SMART" id="SM00382">
    <property type="entry name" value="AAA"/>
    <property type="match status" value="1"/>
</dbReference>
<dbReference type="Gene3D" id="3.40.50.300">
    <property type="entry name" value="P-loop containing nucleotide triphosphate hydrolases"/>
    <property type="match status" value="1"/>
</dbReference>
<dbReference type="Gene3D" id="3.40.190.10">
    <property type="entry name" value="Periplasmic binding protein-like II"/>
    <property type="match status" value="3"/>
</dbReference>
<feature type="transmembrane region" description="Helical" evidence="10">
    <location>
        <begin position="532"/>
        <end position="559"/>
    </location>
</feature>
<dbReference type="InterPro" id="IPR001638">
    <property type="entry name" value="Solute-binding_3/MltF_N"/>
</dbReference>
<feature type="compositionally biased region" description="Polar residues" evidence="9">
    <location>
        <begin position="1"/>
        <end position="17"/>
    </location>
</feature>
<feature type="transmembrane region" description="Helical" evidence="10">
    <location>
        <begin position="2066"/>
        <end position="2085"/>
    </location>
</feature>
<evidence type="ECO:0000256" key="5">
    <source>
        <dbReference type="ARBA" id="ARBA00022741"/>
    </source>
</evidence>
<dbReference type="PANTHER" id="PTHR48041:SF78">
    <property type="entry name" value="ABC TRANSPORTER EXPRESSED IN TRACHEA, ISOFORM A"/>
    <property type="match status" value="1"/>
</dbReference>
<sequence length="2110" mass="245095">MMNSETITESIDNNNENDPLVDCNGPKVYLMISSDNNDKIINQDNETDNNNVQNSTSIDTIELQWQNLIYEIIVKSSKLKNNNDNDTKCATNQQHYYDNRRRRLLQSLNGKIRTGEITALIGPSGSGKTTLLECISGRNKQFNMGQVNVCTSIERSQKSIESIRLAYLSHTDTMMMILTVKETLLFASKLMITSNSNFSNCDLNPLLEANRITTNLIQKLGLDSCKNIYVGRCSNGQQKRVSIALELLFSPTILLLDEPTSGLDSIACINTIQLLRELADDYRQPIAIMLSIHQPTATMLKYFNNLYVMSMNGYCLYHGPSNQIVDYLAEFQINCPKYHNPADFITEIAIGNQCDTNQMELLISATASHQQQQQPQESSMRIIPIRKIIQQSRSNGKSGIVQLYHLWLRSIMLQYRNPSELLIRIFGTGIVIFIIAFIYKDMRLGENDSCYRPIIRNMIRDQIKNNQTMLLKDFEWSKQMLEESRNQFNYAFLFFIEMFIAFISTLPVLLTFPMEIIVIRRELSHGWYGLPIYFIAKNMVTILPSLIISILFGTTIYFLTDQPLDEQWRFVYFNIILMLMALVGDGVGQLISSLFVKHANQALIVAAISQMGLILFSGLFVPNSSLPIPLKQMTYVSQYRLGFESLIINIYGFDRCRIINDNNDDDNEFLTNEALIIKLIRKQFSNDTIVSLKKCVKNQLMDDEQGKFYTIYNEMFDSFDMIIGRPMETFSIAKRSFNLDDNQLYFNIKMLILYIFIYRILAYICSKMPCLIYICMYKPFRFIKHICFFTKSTNAAMLNLKQKSFTIGFMEDQPFIATNDRNERRGIEVEMMETFAKKFNFTINYQNFRQSSWSNLYDNLTNGDIDFGMGGTVITAERFEKVSYLYPHIFDKFTFATSPSIANLNHFDLNILIRPMDSSVWLLLALTLIIILFVGRLFQYIQPSIQLNNHHTNIRHDLFDICIHHLFRQSVPLLRLTNRPTKICSMFWTFTAVIVLANNYTGSLSSMLALPSHYSMDSVKELAKQFYNNPNLRTLGIANSTPYQSMKLSTIEEIQLIGQRMDYIKDDDLAINVIIDQSKQRRSLSSNGPSYVFMASRLRLIFEMISFGKNLVYVPLHSEAANLYPLYVAIAVTKSFAHRRQFDQIIFYLHSSGILNHWIRMEAFRTIASRNSTINHQRDNNDIDQQQQQEDKSKTSIFNSYVAMNNLEFDDLKSIFILYIISISITLDQPFISTNGRHDRRGIEVEMMETLAKKFNFTINYQSFRQSTWSYLYDNLTNEEIDFVIGGTVMTTERLEKVHYLYPHLYDKFTFATSPSIANLDHFDLNILIRPMDSSVWLLLAITLIILLFVGRLFQSIQPSIQFNNHHQNIRQDLFNICIHHLFRQSVPLLRLANRPIKICSMFWSFTAVIILANNYTGSLCSMLALPSHYSMDSVKELAKQFCNNLYLRTIGIANSTRISINEINDNRRNSINRKQRRSKTLSSNGPSYVFISTRLRLLFKMIYAGKNLVFLPPNTETAALLPLYVAIAITKSFAHRKQFDRMLVLHIMIFYFHSYGMFNHWIRMEAFRAMESRNFQQLIDQLDQDNDADIAQQPEEKKSKFNIFNPYDAMNNLEFNDLKSIFFLYIISILITLIIFLIEFITSLSSFKRMINSFENYYFQISMKSNNQIKQRGVEVEMLETLAIKFNFTTKYVDFQQSTWKGLYDNITYGKIDFGIGGTVMTAERFKKVDYLYPHIFDEFTFATSPAIANLDNFDLNILIRPMDSSVWFLLTITLVIILFVGRLFQSIQPSIQFNNHHPNIRHDLFNICIHHLFRQSVPLLRLANRPIKICSMFWSFTAVMILANNYTGSLCSMLALPSHYSMDSVKELAKQFYNNPNLRTIGIANSTPYQSMKLSTIEEIQLIGQRMDYINDNDLAINVIIDQSKQRRSLSSNGLSYVFISSRLRLIFEMFYAGKEVIFVPPHTEAARLYSLCVAIAVTKPFAHRKQFDRMIFYFHSYGMFRHWLKMESIRTIASRNFQMNHDDEINNSDNIDQHQHEKKSKTNIFNPYVSMNNLKFNDLKSIFFLYIISISITLISFLMEFISSLSSCKRMIVTLNNYYSRILMKCK</sequence>
<dbReference type="InterPro" id="IPR043926">
    <property type="entry name" value="ABCG_dom"/>
</dbReference>
<dbReference type="Gene3D" id="1.10.287.70">
    <property type="match status" value="3"/>
</dbReference>
<comment type="subcellular location">
    <subcellularLocation>
        <location evidence="1">Membrane</location>
        <topology evidence="1">Multi-pass membrane protein</topology>
    </subcellularLocation>
</comment>
<dbReference type="Pfam" id="PF01061">
    <property type="entry name" value="ABC2_membrane"/>
    <property type="match status" value="1"/>
</dbReference>
<evidence type="ECO:0000259" key="11">
    <source>
        <dbReference type="PROSITE" id="PS50893"/>
    </source>
</evidence>
<reference evidence="12 13" key="1">
    <citation type="journal article" date="2018" name="J. Allergy Clin. Immunol.">
        <title>High-quality assembly of Dermatophagoides pteronyssinus genome and transcriptome reveals a wide range of novel allergens.</title>
        <authorList>
            <person name="Liu X.Y."/>
            <person name="Yang K.Y."/>
            <person name="Wang M.Q."/>
            <person name="Kwok J.S."/>
            <person name="Zeng X."/>
            <person name="Yang Z."/>
            <person name="Xiao X.J."/>
            <person name="Lau C.P."/>
            <person name="Li Y."/>
            <person name="Huang Z.M."/>
            <person name="Ba J.G."/>
            <person name="Yim A.K."/>
            <person name="Ouyang C.Y."/>
            <person name="Ngai S.M."/>
            <person name="Chan T.F."/>
            <person name="Leung E.L."/>
            <person name="Liu L."/>
            <person name="Liu Z.G."/>
            <person name="Tsui S.K."/>
        </authorList>
    </citation>
    <scope>NUCLEOTIDE SEQUENCE [LARGE SCALE GENOMIC DNA]</scope>
    <source>
        <strain evidence="12">Derp</strain>
    </source>
</reference>
<comment type="similarity">
    <text evidence="2">Belongs to the ABC transporter superfamily. ABCG family. Eye pigment precursor importer (TC 3.A.1.204) subfamily.</text>
</comment>
<dbReference type="InterPro" id="IPR050352">
    <property type="entry name" value="ABCG_transporters"/>
</dbReference>
<feature type="transmembrane region" description="Helical" evidence="10">
    <location>
        <begin position="1544"/>
        <end position="1563"/>
    </location>
</feature>
<evidence type="ECO:0000256" key="2">
    <source>
        <dbReference type="ARBA" id="ARBA00005814"/>
    </source>
</evidence>
<keyword evidence="4 10" id="KW-0812">Transmembrane</keyword>
<keyword evidence="5" id="KW-0547">Nucleotide-binding</keyword>
<comment type="caution">
    <text evidence="12">The sequence shown here is derived from an EMBL/GenBank/DDBJ whole genome shotgun (WGS) entry which is preliminary data.</text>
</comment>
<feature type="transmembrane region" description="Helical" evidence="10">
    <location>
        <begin position="421"/>
        <end position="439"/>
    </location>
</feature>
<feature type="transmembrane region" description="Helical" evidence="10">
    <location>
        <begin position="1621"/>
        <end position="1642"/>
    </location>
</feature>
<keyword evidence="7 10" id="KW-1133">Transmembrane helix</keyword>
<organism evidence="12 13">
    <name type="scientific">Dermatophagoides pteronyssinus</name>
    <name type="common">European house dust mite</name>
    <dbReference type="NCBI Taxonomy" id="6956"/>
    <lineage>
        <taxon>Eukaryota</taxon>
        <taxon>Metazoa</taxon>
        <taxon>Ecdysozoa</taxon>
        <taxon>Arthropoda</taxon>
        <taxon>Chelicerata</taxon>
        <taxon>Arachnida</taxon>
        <taxon>Acari</taxon>
        <taxon>Acariformes</taxon>
        <taxon>Sarcoptiformes</taxon>
        <taxon>Astigmata</taxon>
        <taxon>Psoroptidia</taxon>
        <taxon>Analgoidea</taxon>
        <taxon>Pyroglyphidae</taxon>
        <taxon>Dermatophagoidinae</taxon>
        <taxon>Dermatophagoides</taxon>
    </lineage>
</organism>
<evidence type="ECO:0000256" key="8">
    <source>
        <dbReference type="ARBA" id="ARBA00023136"/>
    </source>
</evidence>
<dbReference type="InterPro" id="IPR003439">
    <property type="entry name" value="ABC_transporter-like_ATP-bd"/>
</dbReference>
<feature type="domain" description="ABC transporter" evidence="11">
    <location>
        <begin position="79"/>
        <end position="336"/>
    </location>
</feature>
<feature type="transmembrane region" description="Helical" evidence="10">
    <location>
        <begin position="1336"/>
        <end position="1354"/>
    </location>
</feature>
<feature type="transmembrane region" description="Helical" evidence="10">
    <location>
        <begin position="1518"/>
        <end position="1535"/>
    </location>
</feature>
<evidence type="ECO:0000256" key="10">
    <source>
        <dbReference type="SAM" id="Phobius"/>
    </source>
</evidence>
<dbReference type="PANTHER" id="PTHR48041">
    <property type="entry name" value="ABC TRANSPORTER G FAMILY MEMBER 28"/>
    <property type="match status" value="1"/>
</dbReference>
<name>A0ABQ8JU67_DERPT</name>
<evidence type="ECO:0000256" key="1">
    <source>
        <dbReference type="ARBA" id="ARBA00004141"/>
    </source>
</evidence>